<dbReference type="GO" id="GO:0003676">
    <property type="term" value="F:nucleic acid binding"/>
    <property type="evidence" value="ECO:0007669"/>
    <property type="project" value="InterPro"/>
</dbReference>
<reference evidence="2" key="2">
    <citation type="submission" date="2015-06" db="UniProtKB">
        <authorList>
            <consortium name="EnsemblProtists"/>
        </authorList>
    </citation>
    <scope>IDENTIFICATION</scope>
    <source>
        <strain evidence="2">Pr102</strain>
    </source>
</reference>
<dbReference type="InParanoid" id="H3GNM6"/>
<dbReference type="Gene3D" id="3.30.420.10">
    <property type="entry name" value="Ribonuclease H-like superfamily/Ribonuclease H"/>
    <property type="match status" value="1"/>
</dbReference>
<dbReference type="HOGENOM" id="CLU_033666_12_2_1"/>
<protein>
    <recommendedName>
        <fullName evidence="1">Tc1-like transposase DDE domain-containing protein</fullName>
    </recommendedName>
</protein>
<dbReference type="OMA" id="MWANIDD"/>
<accession>H3GNM6</accession>
<dbReference type="InterPro" id="IPR036397">
    <property type="entry name" value="RNaseH_sf"/>
</dbReference>
<evidence type="ECO:0000313" key="2">
    <source>
        <dbReference type="EnsemblProtists" id="Phyra78220"/>
    </source>
</evidence>
<dbReference type="EnsemblProtists" id="Phyra78220">
    <property type="protein sequence ID" value="Phyra78220"/>
    <property type="gene ID" value="Phyra78220"/>
</dbReference>
<keyword evidence="3" id="KW-1185">Reference proteome</keyword>
<name>H3GNM6_PHYRM</name>
<proteinExistence type="predicted"/>
<dbReference type="EMBL" id="DS566027">
    <property type="status" value="NOT_ANNOTATED_CDS"/>
    <property type="molecule type" value="Genomic_DNA"/>
</dbReference>
<dbReference type="eggNOG" id="ENOG502S3EW">
    <property type="taxonomic scope" value="Eukaryota"/>
</dbReference>
<reference evidence="3" key="1">
    <citation type="journal article" date="2006" name="Science">
        <title>Phytophthora genome sequences uncover evolutionary origins and mechanisms of pathogenesis.</title>
        <authorList>
            <person name="Tyler B.M."/>
            <person name="Tripathy S."/>
            <person name="Zhang X."/>
            <person name="Dehal P."/>
            <person name="Jiang R.H."/>
            <person name="Aerts A."/>
            <person name="Arredondo F.D."/>
            <person name="Baxter L."/>
            <person name="Bensasson D."/>
            <person name="Beynon J.L."/>
            <person name="Chapman J."/>
            <person name="Damasceno C.M."/>
            <person name="Dorrance A.E."/>
            <person name="Dou D."/>
            <person name="Dickerman A.W."/>
            <person name="Dubchak I.L."/>
            <person name="Garbelotto M."/>
            <person name="Gijzen M."/>
            <person name="Gordon S.G."/>
            <person name="Govers F."/>
            <person name="Grunwald N.J."/>
            <person name="Huang W."/>
            <person name="Ivors K.L."/>
            <person name="Jones R.W."/>
            <person name="Kamoun S."/>
            <person name="Krampis K."/>
            <person name="Lamour K.H."/>
            <person name="Lee M.K."/>
            <person name="McDonald W.H."/>
            <person name="Medina M."/>
            <person name="Meijer H.J."/>
            <person name="Nordberg E.K."/>
            <person name="Maclean D.J."/>
            <person name="Ospina-Giraldo M.D."/>
            <person name="Morris P.F."/>
            <person name="Phuntumart V."/>
            <person name="Putnam N.H."/>
            <person name="Rash S."/>
            <person name="Rose J.K."/>
            <person name="Sakihama Y."/>
            <person name="Salamov A.A."/>
            <person name="Savidor A."/>
            <person name="Scheuring C.F."/>
            <person name="Smith B.M."/>
            <person name="Sobral B.W."/>
            <person name="Terry A."/>
            <person name="Torto-Alalibo T.A."/>
            <person name="Win J."/>
            <person name="Xu Z."/>
            <person name="Zhang H."/>
            <person name="Grigoriev I.V."/>
            <person name="Rokhsar D.S."/>
            <person name="Boore J.L."/>
        </authorList>
    </citation>
    <scope>NUCLEOTIDE SEQUENCE [LARGE SCALE GENOMIC DNA]</scope>
    <source>
        <strain evidence="3">Pr102</strain>
    </source>
</reference>
<dbReference type="STRING" id="164328.H3GNM6"/>
<organism evidence="2 3">
    <name type="scientific">Phytophthora ramorum</name>
    <name type="common">Sudden oak death agent</name>
    <dbReference type="NCBI Taxonomy" id="164328"/>
    <lineage>
        <taxon>Eukaryota</taxon>
        <taxon>Sar</taxon>
        <taxon>Stramenopiles</taxon>
        <taxon>Oomycota</taxon>
        <taxon>Peronosporomycetes</taxon>
        <taxon>Peronosporales</taxon>
        <taxon>Peronosporaceae</taxon>
        <taxon>Phytophthora</taxon>
    </lineage>
</organism>
<evidence type="ECO:0000259" key="1">
    <source>
        <dbReference type="Pfam" id="PF13358"/>
    </source>
</evidence>
<sequence length="101" mass="11792">MATEWPFWRALFVHDNTPVHTAKLTAGYLRELQLISLGHPSQNPDLNPIEDVWFIMKKELNKNLTTFIDDLKMNLKKMWANIDDDLVKKCVLSMPKRLKAV</sequence>
<feature type="domain" description="Tc1-like transposase DDE" evidence="1">
    <location>
        <begin position="9"/>
        <end position="70"/>
    </location>
</feature>
<dbReference type="AlphaFoldDB" id="H3GNM6"/>
<dbReference type="Pfam" id="PF13358">
    <property type="entry name" value="DDE_3"/>
    <property type="match status" value="1"/>
</dbReference>
<evidence type="ECO:0000313" key="3">
    <source>
        <dbReference type="Proteomes" id="UP000005238"/>
    </source>
</evidence>
<dbReference type="InterPro" id="IPR038717">
    <property type="entry name" value="Tc1-like_DDE_dom"/>
</dbReference>
<dbReference type="Proteomes" id="UP000005238">
    <property type="component" value="Unassembled WGS sequence"/>
</dbReference>